<dbReference type="EMBL" id="JBEWZI010000001">
    <property type="protein sequence ID" value="MET7012731.1"/>
    <property type="molecule type" value="Genomic_DNA"/>
</dbReference>
<feature type="compositionally biased region" description="Low complexity" evidence="5">
    <location>
        <begin position="117"/>
        <end position="128"/>
    </location>
</feature>
<keyword evidence="3 6" id="KW-1133">Transmembrane helix</keyword>
<evidence type="ECO:0000256" key="2">
    <source>
        <dbReference type="ARBA" id="ARBA00022692"/>
    </source>
</evidence>
<dbReference type="PROSITE" id="PS52015">
    <property type="entry name" value="TONB_CTD"/>
    <property type="match status" value="1"/>
</dbReference>
<evidence type="ECO:0000259" key="7">
    <source>
        <dbReference type="PROSITE" id="PS52015"/>
    </source>
</evidence>
<protein>
    <submittedName>
        <fullName evidence="8">TonB family protein</fullName>
    </submittedName>
</protein>
<dbReference type="Pfam" id="PF03544">
    <property type="entry name" value="TonB_C"/>
    <property type="match status" value="1"/>
</dbReference>
<feature type="transmembrane region" description="Helical" evidence="6">
    <location>
        <begin position="20"/>
        <end position="41"/>
    </location>
</feature>
<feature type="region of interest" description="Disordered" evidence="5">
    <location>
        <begin position="106"/>
        <end position="143"/>
    </location>
</feature>
<dbReference type="RefSeq" id="WP_354599190.1">
    <property type="nucleotide sequence ID" value="NZ_JBEWZI010000001.1"/>
</dbReference>
<comment type="subcellular location">
    <subcellularLocation>
        <location evidence="1">Membrane</location>
        <topology evidence="1">Single-pass membrane protein</topology>
    </subcellularLocation>
</comment>
<dbReference type="SUPFAM" id="SSF74653">
    <property type="entry name" value="TolA/TonB C-terminal domain"/>
    <property type="match status" value="1"/>
</dbReference>
<sequence length="239" mass="25432">MISPEHPSARYRPSHAQGGWLRWPFAWTLALILTLGMLALLATVSRPWQASAPPPERLAVALHQTDAPAVKPAAPIAQPAAPHTAKPAPDSAVNLAPILSTPDPALQAAPVLPPSPTIAETTATPTSTNILPANQGAAPLSSQSASHANIASLPLKQRCGVQIKPVFPQRARNDDIEQGRVLARLYLEADGRVRSVQIIEATPRGYFETETRLAALQWRCLPSGQAGDSVRVSFVFGLE</sequence>
<reference evidence="8 9" key="1">
    <citation type="submission" date="2024-07" db="EMBL/GenBank/DDBJ databases">
        <title>Uliginosibacterium flavum JJ3220;KACC:17644.</title>
        <authorList>
            <person name="Kim M.K."/>
        </authorList>
    </citation>
    <scope>NUCLEOTIDE SEQUENCE [LARGE SCALE GENOMIC DNA]</scope>
    <source>
        <strain evidence="8 9">KACC:17644</strain>
    </source>
</reference>
<proteinExistence type="predicted"/>
<name>A0ABV2TFN5_9RHOO</name>
<evidence type="ECO:0000256" key="1">
    <source>
        <dbReference type="ARBA" id="ARBA00004167"/>
    </source>
</evidence>
<evidence type="ECO:0000256" key="6">
    <source>
        <dbReference type="SAM" id="Phobius"/>
    </source>
</evidence>
<dbReference type="InterPro" id="IPR006260">
    <property type="entry name" value="TonB/TolA_C"/>
</dbReference>
<dbReference type="Proteomes" id="UP001549691">
    <property type="component" value="Unassembled WGS sequence"/>
</dbReference>
<evidence type="ECO:0000313" key="8">
    <source>
        <dbReference type="EMBL" id="MET7012731.1"/>
    </source>
</evidence>
<evidence type="ECO:0000256" key="4">
    <source>
        <dbReference type="ARBA" id="ARBA00023136"/>
    </source>
</evidence>
<keyword evidence="4 6" id="KW-0472">Membrane</keyword>
<gene>
    <name evidence="8" type="ORF">ABXR19_00925</name>
</gene>
<evidence type="ECO:0000256" key="5">
    <source>
        <dbReference type="SAM" id="MobiDB-lite"/>
    </source>
</evidence>
<keyword evidence="9" id="KW-1185">Reference proteome</keyword>
<dbReference type="NCBIfam" id="TIGR01352">
    <property type="entry name" value="tonB_Cterm"/>
    <property type="match status" value="1"/>
</dbReference>
<dbReference type="InterPro" id="IPR037682">
    <property type="entry name" value="TonB_C"/>
</dbReference>
<comment type="caution">
    <text evidence="8">The sequence shown here is derived from an EMBL/GenBank/DDBJ whole genome shotgun (WGS) entry which is preliminary data.</text>
</comment>
<evidence type="ECO:0000256" key="3">
    <source>
        <dbReference type="ARBA" id="ARBA00022989"/>
    </source>
</evidence>
<feature type="domain" description="TonB C-terminal" evidence="7">
    <location>
        <begin position="152"/>
        <end position="239"/>
    </location>
</feature>
<keyword evidence="2 6" id="KW-0812">Transmembrane</keyword>
<organism evidence="8 9">
    <name type="scientific">Uliginosibacterium flavum</name>
    <dbReference type="NCBI Taxonomy" id="1396831"/>
    <lineage>
        <taxon>Bacteria</taxon>
        <taxon>Pseudomonadati</taxon>
        <taxon>Pseudomonadota</taxon>
        <taxon>Betaproteobacteria</taxon>
        <taxon>Rhodocyclales</taxon>
        <taxon>Zoogloeaceae</taxon>
        <taxon>Uliginosibacterium</taxon>
    </lineage>
</organism>
<evidence type="ECO:0000313" key="9">
    <source>
        <dbReference type="Proteomes" id="UP001549691"/>
    </source>
</evidence>
<dbReference type="Gene3D" id="3.30.2420.10">
    <property type="entry name" value="TonB"/>
    <property type="match status" value="1"/>
</dbReference>
<accession>A0ABV2TFN5</accession>